<sequence length="28" mass="3353">MVANSKTYVTFRLMYFHNQYSRAIVAKI</sequence>
<reference evidence="1" key="1">
    <citation type="submission" date="2014-11" db="EMBL/GenBank/DDBJ databases">
        <authorList>
            <person name="Amaro Gonzalez C."/>
        </authorList>
    </citation>
    <scope>NUCLEOTIDE SEQUENCE</scope>
</reference>
<reference evidence="1" key="2">
    <citation type="journal article" date="2015" name="Fish Shellfish Immunol.">
        <title>Early steps in the European eel (Anguilla anguilla)-Vibrio vulnificus interaction in the gills: Role of the RtxA13 toxin.</title>
        <authorList>
            <person name="Callol A."/>
            <person name="Pajuelo D."/>
            <person name="Ebbesson L."/>
            <person name="Teles M."/>
            <person name="MacKenzie S."/>
            <person name="Amaro C."/>
        </authorList>
    </citation>
    <scope>NUCLEOTIDE SEQUENCE</scope>
</reference>
<dbReference type="AlphaFoldDB" id="A0A0E9VY07"/>
<dbReference type="EMBL" id="GBXM01026372">
    <property type="protein sequence ID" value="JAH82205.1"/>
    <property type="molecule type" value="Transcribed_RNA"/>
</dbReference>
<name>A0A0E9VY07_ANGAN</name>
<protein>
    <submittedName>
        <fullName evidence="1">Uncharacterized protein</fullName>
    </submittedName>
</protein>
<evidence type="ECO:0000313" key="1">
    <source>
        <dbReference type="EMBL" id="JAH82205.1"/>
    </source>
</evidence>
<accession>A0A0E9VY07</accession>
<proteinExistence type="predicted"/>
<organism evidence="1">
    <name type="scientific">Anguilla anguilla</name>
    <name type="common">European freshwater eel</name>
    <name type="synonym">Muraena anguilla</name>
    <dbReference type="NCBI Taxonomy" id="7936"/>
    <lineage>
        <taxon>Eukaryota</taxon>
        <taxon>Metazoa</taxon>
        <taxon>Chordata</taxon>
        <taxon>Craniata</taxon>
        <taxon>Vertebrata</taxon>
        <taxon>Euteleostomi</taxon>
        <taxon>Actinopterygii</taxon>
        <taxon>Neopterygii</taxon>
        <taxon>Teleostei</taxon>
        <taxon>Anguilliformes</taxon>
        <taxon>Anguillidae</taxon>
        <taxon>Anguilla</taxon>
    </lineage>
</organism>